<evidence type="ECO:0000259" key="3">
    <source>
        <dbReference type="PROSITE" id="PS01031"/>
    </source>
</evidence>
<reference evidence="4 5" key="1">
    <citation type="submission" date="2023-07" db="EMBL/GenBank/DDBJ databases">
        <title>Micromonospora profundi TRM 95458 converts glycerol to a new osmotic compound.</title>
        <authorList>
            <person name="Lu D."/>
        </authorList>
    </citation>
    <scope>NUCLEOTIDE SEQUENCE [LARGE SCALE GENOMIC DNA]</scope>
    <source>
        <strain evidence="4 5">TRM95458</strain>
    </source>
</reference>
<dbReference type="InterPro" id="IPR002068">
    <property type="entry name" value="A-crystallin/Hsp20_dom"/>
</dbReference>
<dbReference type="KEGG" id="mprn:Q3V37_18095"/>
<protein>
    <submittedName>
        <fullName evidence="4">Hsp20/alpha crystallin family protein</fullName>
    </submittedName>
</protein>
<dbReference type="EMBL" id="CP130472">
    <property type="protein sequence ID" value="WLS43321.1"/>
    <property type="molecule type" value="Genomic_DNA"/>
</dbReference>
<proteinExistence type="inferred from homology"/>
<name>A0AAJ6L2F2_9ACTN</name>
<organism evidence="4 5">
    <name type="scientific">Micromonospora profundi</name>
    <dbReference type="NCBI Taxonomy" id="1420889"/>
    <lineage>
        <taxon>Bacteria</taxon>
        <taxon>Bacillati</taxon>
        <taxon>Actinomycetota</taxon>
        <taxon>Actinomycetes</taxon>
        <taxon>Micromonosporales</taxon>
        <taxon>Micromonosporaceae</taxon>
        <taxon>Micromonospora</taxon>
    </lineage>
</organism>
<dbReference type="SUPFAM" id="SSF49764">
    <property type="entry name" value="HSP20-like chaperones"/>
    <property type="match status" value="1"/>
</dbReference>
<dbReference type="AlphaFoldDB" id="A0AAJ6L2F2"/>
<evidence type="ECO:0000313" key="5">
    <source>
        <dbReference type="Proteomes" id="UP001235874"/>
    </source>
</evidence>
<dbReference type="Pfam" id="PF00011">
    <property type="entry name" value="HSP20"/>
    <property type="match status" value="1"/>
</dbReference>
<dbReference type="RefSeq" id="WP_306270756.1">
    <property type="nucleotide sequence ID" value="NZ_CP130472.1"/>
</dbReference>
<evidence type="ECO:0000256" key="1">
    <source>
        <dbReference type="PROSITE-ProRule" id="PRU00285"/>
    </source>
</evidence>
<keyword evidence="5" id="KW-1185">Reference proteome</keyword>
<feature type="domain" description="SHSP" evidence="3">
    <location>
        <begin position="23"/>
        <end position="135"/>
    </location>
</feature>
<dbReference type="InterPro" id="IPR008978">
    <property type="entry name" value="HSP20-like_chaperone"/>
</dbReference>
<comment type="similarity">
    <text evidence="1 2">Belongs to the small heat shock protein (HSP20) family.</text>
</comment>
<accession>A0AAJ6L2F2</accession>
<evidence type="ECO:0000256" key="2">
    <source>
        <dbReference type="RuleBase" id="RU003616"/>
    </source>
</evidence>
<sequence length="152" mass="16597">MTSATVSKWLPAGLAPLEISALSLLSQLSSTVRIEEHVDDKRYTLRAEVPGVDPANDITVTYHDGALRLQIRRGDARKDKSHTEFAYGTFDRTVRLSHGIDEQSIRASYLNGILEIHAKVTAPQHQHRAIPITVGNGVPAAKPAKAAKVAKR</sequence>
<dbReference type="Proteomes" id="UP001235874">
    <property type="component" value="Chromosome"/>
</dbReference>
<dbReference type="PROSITE" id="PS01031">
    <property type="entry name" value="SHSP"/>
    <property type="match status" value="1"/>
</dbReference>
<dbReference type="CDD" id="cd06464">
    <property type="entry name" value="ACD_sHsps-like"/>
    <property type="match status" value="1"/>
</dbReference>
<dbReference type="Gene3D" id="2.60.40.790">
    <property type="match status" value="1"/>
</dbReference>
<gene>
    <name evidence="4" type="ORF">Q3V37_18095</name>
</gene>
<evidence type="ECO:0000313" key="4">
    <source>
        <dbReference type="EMBL" id="WLS43321.1"/>
    </source>
</evidence>